<feature type="domain" description="F-box/LRR-repeat protein 15/At3g58940/PEG3-like LRR" evidence="2">
    <location>
        <begin position="273"/>
        <end position="403"/>
    </location>
</feature>
<dbReference type="EMBL" id="LR881468">
    <property type="protein sequence ID" value="CAD5324812.1"/>
    <property type="molecule type" value="Genomic_DNA"/>
</dbReference>
<dbReference type="AlphaFoldDB" id="A0A7G2EN92"/>
<evidence type="ECO:0000313" key="3">
    <source>
        <dbReference type="EMBL" id="CAD5324812.1"/>
    </source>
</evidence>
<keyword evidence="1" id="KW-0812">Transmembrane</keyword>
<dbReference type="InterPro" id="IPR055411">
    <property type="entry name" value="LRR_FXL15/At3g58940/PEG3-like"/>
</dbReference>
<sequence>MIQLLRLFSWLPPPAPVKLMLAGVRIFVSLLSLALLNPLYLAIAGLYLSQPHSSPLIQSSLMFLRMLKLRDRDSILATVTICSGLPRCAMVGSLSSSHEAVSHRKLQPGGGATLTYEDASRLDLVSRLLGSSPYFRSLRPTPLRCFPRLLLQKTSGFGSLPNDYLSSSSLEDFKPFTLYTTSIRYGLPKLQSHLTAALPLNLTHRSTVFARALVKALPRVVCLVPPSFTSLTLTPTPLRLLTMTNCSSFDLLLEDLSISFDLTCTNKLPSFWFKALKDLISINPIYPFMFLMLSYLMFSLGSTLVKLSLGSRLYCPSFPPDTSLPALKVLLLDSILFRDDQLSNVFLAACPALEDLTIHHTYHPCVISSKSIKKLSLSVNSGYYGAGYILTLDTPSVVDLYYSDSPRHNAPLFHLDSLAKVTLDLHFIEDNNREDLHRYTFGRRHRFVGIPIPPNNQIKVLRIMQYQGSATVLKHISHFLLNMDRLEVMKVKTALDGPKKMQLTEHLLKLPAASCKLKIQVL</sequence>
<reference evidence="3 4" key="1">
    <citation type="submission" date="2020-09" db="EMBL/GenBank/DDBJ databases">
        <authorList>
            <person name="Ashkenazy H."/>
        </authorList>
    </citation>
    <scope>NUCLEOTIDE SEQUENCE [LARGE SCALE GENOMIC DNA]</scope>
    <source>
        <strain evidence="4">cv. Cdm-0</strain>
    </source>
</reference>
<accession>A0A7G2EN92</accession>
<dbReference type="InterPro" id="IPR055294">
    <property type="entry name" value="FBL60-like"/>
</dbReference>
<gene>
    <name evidence="3" type="ORF">AT9943_LOCUS12691</name>
</gene>
<proteinExistence type="predicted"/>
<dbReference type="PANTHER" id="PTHR31293">
    <property type="entry name" value="RNI-LIKE SUPERFAMILY PROTEIN"/>
    <property type="match status" value="1"/>
</dbReference>
<keyword evidence="1" id="KW-0472">Membrane</keyword>
<protein>
    <submittedName>
        <fullName evidence="3">(thale cress) hypothetical protein</fullName>
    </submittedName>
</protein>
<organism evidence="3 4">
    <name type="scientific">Arabidopsis thaliana</name>
    <name type="common">Mouse-ear cress</name>
    <dbReference type="NCBI Taxonomy" id="3702"/>
    <lineage>
        <taxon>Eukaryota</taxon>
        <taxon>Viridiplantae</taxon>
        <taxon>Streptophyta</taxon>
        <taxon>Embryophyta</taxon>
        <taxon>Tracheophyta</taxon>
        <taxon>Spermatophyta</taxon>
        <taxon>Magnoliopsida</taxon>
        <taxon>eudicotyledons</taxon>
        <taxon>Gunneridae</taxon>
        <taxon>Pentapetalae</taxon>
        <taxon>rosids</taxon>
        <taxon>malvids</taxon>
        <taxon>Brassicales</taxon>
        <taxon>Brassicaceae</taxon>
        <taxon>Camelineae</taxon>
        <taxon>Arabidopsis</taxon>
    </lineage>
</organism>
<keyword evidence="1" id="KW-1133">Transmembrane helix</keyword>
<evidence type="ECO:0000259" key="2">
    <source>
        <dbReference type="Pfam" id="PF24758"/>
    </source>
</evidence>
<dbReference type="PANTHER" id="PTHR31293:SF12">
    <property type="entry name" value="RNI-LIKE SUPERFAMILY PROTEIN"/>
    <property type="match status" value="1"/>
</dbReference>
<evidence type="ECO:0000313" key="4">
    <source>
        <dbReference type="Proteomes" id="UP000516314"/>
    </source>
</evidence>
<dbReference type="Pfam" id="PF24758">
    <property type="entry name" value="LRR_At5g56370"/>
    <property type="match status" value="1"/>
</dbReference>
<dbReference type="Proteomes" id="UP000516314">
    <property type="component" value="Chromosome 3"/>
</dbReference>
<name>A0A7G2EN92_ARATH</name>
<evidence type="ECO:0000256" key="1">
    <source>
        <dbReference type="SAM" id="Phobius"/>
    </source>
</evidence>
<feature type="transmembrane region" description="Helical" evidence="1">
    <location>
        <begin position="20"/>
        <end position="48"/>
    </location>
</feature>